<proteinExistence type="predicted"/>
<keyword evidence="4" id="KW-0479">Metal-binding</keyword>
<gene>
    <name evidence="8" type="ORF">INF20_01755</name>
</gene>
<dbReference type="SUPFAM" id="SSF53067">
    <property type="entry name" value="Actin-like ATPase domain"/>
    <property type="match status" value="1"/>
</dbReference>
<evidence type="ECO:0000313" key="9">
    <source>
        <dbReference type="Proteomes" id="UP001516588"/>
    </source>
</evidence>
<evidence type="ECO:0000256" key="3">
    <source>
        <dbReference type="ARBA" id="ARBA00022694"/>
    </source>
</evidence>
<dbReference type="PRINTS" id="PR00789">
    <property type="entry name" value="OSIALOPTASE"/>
</dbReference>
<dbReference type="PANTHER" id="PTHR11735:SF11">
    <property type="entry name" value="TRNA THREONYLCARBAMOYLADENOSINE BIOSYNTHESIS PROTEIN TSAB"/>
    <property type="match status" value="1"/>
</dbReference>
<name>A0ABR9QVV2_9FIRM</name>
<dbReference type="InterPro" id="IPR000905">
    <property type="entry name" value="Gcp-like_dom"/>
</dbReference>
<evidence type="ECO:0000313" key="8">
    <source>
        <dbReference type="EMBL" id="MBE5035002.1"/>
    </source>
</evidence>
<reference evidence="8 9" key="1">
    <citation type="submission" date="2020-10" db="EMBL/GenBank/DDBJ databases">
        <title>ChiBAC.</title>
        <authorList>
            <person name="Zenner C."/>
            <person name="Hitch T.C.A."/>
            <person name="Clavel T."/>
        </authorList>
    </citation>
    <scope>NUCLEOTIDE SEQUENCE [LARGE SCALE GENOMIC DNA]</scope>
    <source>
        <strain evidence="8 9">DSM 108706</strain>
    </source>
</reference>
<organism evidence="8 9">
    <name type="scientific">Gallibacter intestinalis</name>
    <dbReference type="NCBI Taxonomy" id="2779356"/>
    <lineage>
        <taxon>Bacteria</taxon>
        <taxon>Bacillati</taxon>
        <taxon>Bacillota</taxon>
        <taxon>Clostridia</taxon>
        <taxon>Eubacteriales</taxon>
        <taxon>Eubacteriaceae</taxon>
        <taxon>Gallibacter</taxon>
    </lineage>
</organism>
<evidence type="ECO:0000259" key="7">
    <source>
        <dbReference type="Pfam" id="PF00814"/>
    </source>
</evidence>
<evidence type="ECO:0000256" key="1">
    <source>
        <dbReference type="ARBA" id="ARBA00012156"/>
    </source>
</evidence>
<keyword evidence="2" id="KW-0808">Transferase</keyword>
<evidence type="ECO:0000256" key="2">
    <source>
        <dbReference type="ARBA" id="ARBA00022679"/>
    </source>
</evidence>
<dbReference type="Pfam" id="PF00814">
    <property type="entry name" value="TsaD"/>
    <property type="match status" value="1"/>
</dbReference>
<evidence type="ECO:0000256" key="4">
    <source>
        <dbReference type="ARBA" id="ARBA00022723"/>
    </source>
</evidence>
<keyword evidence="5" id="KW-0012">Acyltransferase</keyword>
<dbReference type="RefSeq" id="WP_226384672.1">
    <property type="nucleotide sequence ID" value="NZ_JADCKA010000002.1"/>
</dbReference>
<comment type="catalytic activity">
    <reaction evidence="6">
        <text>L-threonylcarbamoyladenylate + adenosine(37) in tRNA = N(6)-L-threonylcarbamoyladenosine(37) in tRNA + AMP + H(+)</text>
        <dbReference type="Rhea" id="RHEA:37059"/>
        <dbReference type="Rhea" id="RHEA-COMP:10162"/>
        <dbReference type="Rhea" id="RHEA-COMP:10163"/>
        <dbReference type="ChEBI" id="CHEBI:15378"/>
        <dbReference type="ChEBI" id="CHEBI:73682"/>
        <dbReference type="ChEBI" id="CHEBI:74411"/>
        <dbReference type="ChEBI" id="CHEBI:74418"/>
        <dbReference type="ChEBI" id="CHEBI:456215"/>
        <dbReference type="EC" id="2.3.1.234"/>
    </reaction>
</comment>
<keyword evidence="3" id="KW-0819">tRNA processing</keyword>
<dbReference type="PANTHER" id="PTHR11735">
    <property type="entry name" value="TRNA N6-ADENOSINE THREONYLCARBAMOYLTRANSFERASE"/>
    <property type="match status" value="1"/>
</dbReference>
<protein>
    <recommendedName>
        <fullName evidence="1">N(6)-L-threonylcarbamoyladenine synthase</fullName>
        <ecNumber evidence="1">2.3.1.234</ecNumber>
    </recommendedName>
</protein>
<evidence type="ECO:0000256" key="5">
    <source>
        <dbReference type="ARBA" id="ARBA00023315"/>
    </source>
</evidence>
<keyword evidence="9" id="KW-1185">Reference proteome</keyword>
<dbReference type="EMBL" id="JADCKA010000002">
    <property type="protein sequence ID" value="MBE5035002.1"/>
    <property type="molecule type" value="Genomic_DNA"/>
</dbReference>
<evidence type="ECO:0000256" key="6">
    <source>
        <dbReference type="ARBA" id="ARBA00048117"/>
    </source>
</evidence>
<comment type="caution">
    <text evidence="8">The sequence shown here is derived from an EMBL/GenBank/DDBJ whole genome shotgun (WGS) entry which is preliminary data.</text>
</comment>
<dbReference type="Proteomes" id="UP001516588">
    <property type="component" value="Unassembled WGS sequence"/>
</dbReference>
<feature type="domain" description="Gcp-like" evidence="7">
    <location>
        <begin position="46"/>
        <end position="292"/>
    </location>
</feature>
<dbReference type="InterPro" id="IPR043129">
    <property type="entry name" value="ATPase_NBD"/>
</dbReference>
<dbReference type="InterPro" id="IPR017861">
    <property type="entry name" value="KAE1/TsaD"/>
</dbReference>
<dbReference type="Gene3D" id="3.30.420.40">
    <property type="match status" value="2"/>
</dbReference>
<dbReference type="EC" id="2.3.1.234" evidence="1"/>
<accession>A0ABR9QVV2</accession>
<sequence>MNELYLGIDTSNYTTSVAVTDSEGNVISDRRKLLPVKKGERGLRQQEALFHHIKNFPEIIKKVRDDVDIRQIKSIGVSARPRNVEGSYMPCFEAGRSFAISMGTALNVPIYEFSHQEGHIRAATDIDECICFHLSGGTTEFLKVVKNADKTGYKVDIIGHTLDISFGQLIDRIGVAMGFDFPAGKAIDSLAFSSDRNIIIKGLKPFHISGNDVNLSGAETQFCRIISDYKKDEIAITLMNMTAECLDKIIATCKKKYPDIPIVLAGGVSQSLYLKECLKDKAIFAEYGADNAIGISKLGGMAYATETCKGKPVK</sequence>